<keyword evidence="2 5" id="KW-0812">Transmembrane</keyword>
<dbReference type="PANTHER" id="PTHR43731">
    <property type="entry name" value="RHOMBOID PROTEASE"/>
    <property type="match status" value="1"/>
</dbReference>
<organism evidence="7 8">
    <name type="scientific">Fibrella rubiginis</name>
    <dbReference type="NCBI Taxonomy" id="2817060"/>
    <lineage>
        <taxon>Bacteria</taxon>
        <taxon>Pseudomonadati</taxon>
        <taxon>Bacteroidota</taxon>
        <taxon>Cytophagia</taxon>
        <taxon>Cytophagales</taxon>
        <taxon>Spirosomataceae</taxon>
        <taxon>Fibrella</taxon>
    </lineage>
</organism>
<comment type="caution">
    <text evidence="7">The sequence shown here is derived from an EMBL/GenBank/DDBJ whole genome shotgun (WGS) entry which is preliminary data.</text>
</comment>
<dbReference type="GO" id="GO:0004252">
    <property type="term" value="F:serine-type endopeptidase activity"/>
    <property type="evidence" value="ECO:0007669"/>
    <property type="project" value="InterPro"/>
</dbReference>
<feature type="transmembrane region" description="Helical" evidence="5">
    <location>
        <begin position="183"/>
        <end position="204"/>
    </location>
</feature>
<feature type="transmembrane region" description="Helical" evidence="5">
    <location>
        <begin position="84"/>
        <end position="102"/>
    </location>
</feature>
<protein>
    <submittedName>
        <fullName evidence="7">Rhomboid family intramembrane serine protease</fullName>
    </submittedName>
</protein>
<evidence type="ECO:0000256" key="2">
    <source>
        <dbReference type="ARBA" id="ARBA00022692"/>
    </source>
</evidence>
<dbReference type="GO" id="GO:0006508">
    <property type="term" value="P:proteolysis"/>
    <property type="evidence" value="ECO:0007669"/>
    <property type="project" value="UniProtKB-KW"/>
</dbReference>
<dbReference type="InterPro" id="IPR050925">
    <property type="entry name" value="Rhomboid_protease_S54"/>
</dbReference>
<dbReference type="GO" id="GO:0016020">
    <property type="term" value="C:membrane"/>
    <property type="evidence" value="ECO:0007669"/>
    <property type="project" value="UniProtKB-SubCell"/>
</dbReference>
<feature type="transmembrane region" description="Helical" evidence="5">
    <location>
        <begin position="235"/>
        <end position="255"/>
    </location>
</feature>
<evidence type="ECO:0000313" key="7">
    <source>
        <dbReference type="EMBL" id="MBO0937782.1"/>
    </source>
</evidence>
<dbReference type="RefSeq" id="WP_207365328.1">
    <property type="nucleotide sequence ID" value="NZ_JAFMYV010000007.1"/>
</dbReference>
<reference evidence="7" key="1">
    <citation type="submission" date="2021-03" db="EMBL/GenBank/DDBJ databases">
        <title>Fibrella sp. HMF5335 genome sequencing and assembly.</title>
        <authorList>
            <person name="Kang H."/>
            <person name="Kim H."/>
            <person name="Bae S."/>
            <person name="Joh K."/>
        </authorList>
    </citation>
    <scope>NUCLEOTIDE SEQUENCE</scope>
    <source>
        <strain evidence="7">HMF5335</strain>
    </source>
</reference>
<dbReference type="Pfam" id="PF01694">
    <property type="entry name" value="Rhomboid"/>
    <property type="match status" value="2"/>
</dbReference>
<sequence length="262" mass="29361">MFNFTPVVRLLLFANVIIFLITSSAGDWVVDRFGLHSVLSNLFNPIQLITHMFMHGSWGHIFSNMIGLIVFGPMLERVWGGPRFFLFYMLTGLGAAALYLGVNYYETASMVDAYHLYAVHPTNSEFVGFISEYASSVYDNIAPFIQKFDADPTNPAYIKQGQAFLEAMVSRQVDTPMVGASGAIFGVIMAFGLLFPNTELILLFPPIPIKAKYLVLFYGAYEVYSGIYQAQSDNVAHFAHIGGMLFAYILVKLWGSQRKTFY</sequence>
<dbReference type="InterPro" id="IPR035952">
    <property type="entry name" value="Rhomboid-like_sf"/>
</dbReference>
<proteinExistence type="predicted"/>
<keyword evidence="8" id="KW-1185">Reference proteome</keyword>
<feature type="domain" description="Peptidase S54 rhomboid" evidence="6">
    <location>
        <begin position="46"/>
        <end position="105"/>
    </location>
</feature>
<keyword evidence="7" id="KW-0645">Protease</keyword>
<name>A0A939GER1_9BACT</name>
<dbReference type="SUPFAM" id="SSF144091">
    <property type="entry name" value="Rhomboid-like"/>
    <property type="match status" value="1"/>
</dbReference>
<dbReference type="EMBL" id="JAFMYV010000007">
    <property type="protein sequence ID" value="MBO0937782.1"/>
    <property type="molecule type" value="Genomic_DNA"/>
</dbReference>
<evidence type="ECO:0000259" key="6">
    <source>
        <dbReference type="Pfam" id="PF01694"/>
    </source>
</evidence>
<comment type="subcellular location">
    <subcellularLocation>
        <location evidence="1">Membrane</location>
        <topology evidence="1">Multi-pass membrane protein</topology>
    </subcellularLocation>
</comment>
<evidence type="ECO:0000256" key="5">
    <source>
        <dbReference type="SAM" id="Phobius"/>
    </source>
</evidence>
<keyword evidence="3 5" id="KW-1133">Transmembrane helix</keyword>
<feature type="transmembrane region" description="Helical" evidence="5">
    <location>
        <begin position="49"/>
        <end position="72"/>
    </location>
</feature>
<accession>A0A939GER1</accession>
<dbReference type="Proteomes" id="UP000664034">
    <property type="component" value="Unassembled WGS sequence"/>
</dbReference>
<dbReference type="PANTHER" id="PTHR43731:SF32">
    <property type="entry name" value="PEPTIDASE S54 RHOMBOID DOMAIN-CONTAINING PROTEIN-RELATED"/>
    <property type="match status" value="1"/>
</dbReference>
<feature type="domain" description="Peptidase S54 rhomboid" evidence="6">
    <location>
        <begin position="164"/>
        <end position="251"/>
    </location>
</feature>
<keyword evidence="4 5" id="KW-0472">Membrane</keyword>
<gene>
    <name evidence="7" type="ORF">J2I47_14580</name>
</gene>
<evidence type="ECO:0000313" key="8">
    <source>
        <dbReference type="Proteomes" id="UP000664034"/>
    </source>
</evidence>
<evidence type="ECO:0000256" key="4">
    <source>
        <dbReference type="ARBA" id="ARBA00023136"/>
    </source>
</evidence>
<dbReference type="AlphaFoldDB" id="A0A939GER1"/>
<keyword evidence="7" id="KW-0378">Hydrolase</keyword>
<dbReference type="Gene3D" id="1.20.1540.10">
    <property type="entry name" value="Rhomboid-like"/>
    <property type="match status" value="1"/>
</dbReference>
<dbReference type="InterPro" id="IPR022764">
    <property type="entry name" value="Peptidase_S54_rhomboid_dom"/>
</dbReference>
<evidence type="ECO:0000256" key="1">
    <source>
        <dbReference type="ARBA" id="ARBA00004141"/>
    </source>
</evidence>
<evidence type="ECO:0000256" key="3">
    <source>
        <dbReference type="ARBA" id="ARBA00022989"/>
    </source>
</evidence>